<evidence type="ECO:0000313" key="4">
    <source>
        <dbReference type="Proteomes" id="UP001155901"/>
    </source>
</evidence>
<reference evidence="3" key="2">
    <citation type="submission" date="2022-03" db="EMBL/GenBank/DDBJ databases">
        <title>Genome Encyclopedia of Bacteria and Archaea VI: Functional Genomics of Type Strains.</title>
        <authorList>
            <person name="Whitman W."/>
        </authorList>
    </citation>
    <scope>NUCLEOTIDE SEQUENCE</scope>
    <source>
        <strain evidence="3">HSC-15S17</strain>
    </source>
</reference>
<dbReference type="EMBL" id="JALJZU010000002">
    <property type="protein sequence ID" value="MCP2007247.1"/>
    <property type="molecule type" value="Genomic_DNA"/>
</dbReference>
<keyword evidence="5" id="KW-1185">Reference proteome</keyword>
<protein>
    <submittedName>
        <fullName evidence="2">Uncharacterized protein</fullName>
    </submittedName>
</protein>
<feature type="region of interest" description="Disordered" evidence="1">
    <location>
        <begin position="72"/>
        <end position="101"/>
    </location>
</feature>
<accession>A0AA41HBJ6</accession>
<comment type="caution">
    <text evidence="2">The sequence shown here is derived from an EMBL/GenBank/DDBJ whole genome shotgun (WGS) entry which is preliminary data.</text>
</comment>
<gene>
    <name evidence="2" type="ORF">KVP70_25830</name>
    <name evidence="3" type="ORF">L1274_000940</name>
</gene>
<evidence type="ECO:0000313" key="3">
    <source>
        <dbReference type="EMBL" id="MCP2007247.1"/>
    </source>
</evidence>
<dbReference type="Proteomes" id="UP001155901">
    <property type="component" value="Unassembled WGS sequence"/>
</dbReference>
<sequence>MSDNNNALIIGAAVLGYLYLKNNQGRVIAGQTRPVRGGVTSMPGNVGSGWQQVGVGAVTGFLQSVIGGVRNNTSQTNFPSSRDPLDAIRGDQVQEGTYDDTLIGDGSEFNAWA</sequence>
<dbReference type="AlphaFoldDB" id="A0AA41HBJ6"/>
<dbReference type="Proteomes" id="UP001162889">
    <property type="component" value="Unassembled WGS sequence"/>
</dbReference>
<dbReference type="EMBL" id="JAHTGR010000016">
    <property type="protein sequence ID" value="MBV6324360.1"/>
    <property type="molecule type" value="Genomic_DNA"/>
</dbReference>
<name>A0AA41HBJ6_9BURK</name>
<evidence type="ECO:0000313" key="2">
    <source>
        <dbReference type="EMBL" id="MBV6324360.1"/>
    </source>
</evidence>
<reference evidence="2" key="1">
    <citation type="submission" date="2021-07" db="EMBL/GenBank/DDBJ databases">
        <title>Characterization of violacein-producing bacteria and related species.</title>
        <authorList>
            <person name="Wilson H.S."/>
            <person name="De Leon M.E."/>
        </authorList>
    </citation>
    <scope>NUCLEOTIDE SEQUENCE</scope>
    <source>
        <strain evidence="2">HSC-15S17</strain>
    </source>
</reference>
<dbReference type="RefSeq" id="WP_217945282.1">
    <property type="nucleotide sequence ID" value="NZ_JAHTGR010000016.1"/>
</dbReference>
<evidence type="ECO:0000313" key="5">
    <source>
        <dbReference type="Proteomes" id="UP001162889"/>
    </source>
</evidence>
<organism evidence="2 4">
    <name type="scientific">Duganella violaceipulchra</name>
    <dbReference type="NCBI Taxonomy" id="2849652"/>
    <lineage>
        <taxon>Bacteria</taxon>
        <taxon>Pseudomonadati</taxon>
        <taxon>Pseudomonadota</taxon>
        <taxon>Betaproteobacteria</taxon>
        <taxon>Burkholderiales</taxon>
        <taxon>Oxalobacteraceae</taxon>
        <taxon>Telluria group</taxon>
        <taxon>Duganella</taxon>
    </lineage>
</organism>
<evidence type="ECO:0000256" key="1">
    <source>
        <dbReference type="SAM" id="MobiDB-lite"/>
    </source>
</evidence>
<proteinExistence type="predicted"/>